<organism evidence="3 4">
    <name type="scientific">Roseimaritima multifibrata</name>
    <dbReference type="NCBI Taxonomy" id="1930274"/>
    <lineage>
        <taxon>Bacteria</taxon>
        <taxon>Pseudomonadati</taxon>
        <taxon>Planctomycetota</taxon>
        <taxon>Planctomycetia</taxon>
        <taxon>Pirellulales</taxon>
        <taxon>Pirellulaceae</taxon>
        <taxon>Roseimaritima</taxon>
    </lineage>
</organism>
<keyword evidence="2" id="KW-0812">Transmembrane</keyword>
<keyword evidence="4" id="KW-1185">Reference proteome</keyword>
<feature type="compositionally biased region" description="Low complexity" evidence="1">
    <location>
        <begin position="345"/>
        <end position="365"/>
    </location>
</feature>
<dbReference type="Proteomes" id="UP000320672">
    <property type="component" value="Chromosome"/>
</dbReference>
<feature type="region of interest" description="Disordered" evidence="1">
    <location>
        <begin position="345"/>
        <end position="366"/>
    </location>
</feature>
<feature type="compositionally biased region" description="Pro residues" evidence="1">
    <location>
        <begin position="251"/>
        <end position="266"/>
    </location>
</feature>
<dbReference type="AlphaFoldDB" id="A0A517MNV0"/>
<evidence type="ECO:0000313" key="4">
    <source>
        <dbReference type="Proteomes" id="UP000320672"/>
    </source>
</evidence>
<reference evidence="3 4" key="1">
    <citation type="submission" date="2019-02" db="EMBL/GenBank/DDBJ databases">
        <title>Deep-cultivation of Planctomycetes and their phenomic and genomic characterization uncovers novel biology.</title>
        <authorList>
            <person name="Wiegand S."/>
            <person name="Jogler M."/>
            <person name="Boedeker C."/>
            <person name="Pinto D."/>
            <person name="Vollmers J."/>
            <person name="Rivas-Marin E."/>
            <person name="Kohn T."/>
            <person name="Peeters S.H."/>
            <person name="Heuer A."/>
            <person name="Rast P."/>
            <person name="Oberbeckmann S."/>
            <person name="Bunk B."/>
            <person name="Jeske O."/>
            <person name="Meyerdierks A."/>
            <person name="Storesund J.E."/>
            <person name="Kallscheuer N."/>
            <person name="Luecker S."/>
            <person name="Lage O.M."/>
            <person name="Pohl T."/>
            <person name="Merkel B.J."/>
            <person name="Hornburger P."/>
            <person name="Mueller R.-W."/>
            <person name="Bruemmer F."/>
            <person name="Labrenz M."/>
            <person name="Spormann A.M."/>
            <person name="Op den Camp H."/>
            <person name="Overmann J."/>
            <person name="Amann R."/>
            <person name="Jetten M.S.M."/>
            <person name="Mascher T."/>
            <person name="Medema M.H."/>
            <person name="Devos D.P."/>
            <person name="Kaster A.-K."/>
            <person name="Ovreas L."/>
            <person name="Rohde M."/>
            <person name="Galperin M.Y."/>
            <person name="Jogler C."/>
        </authorList>
    </citation>
    <scope>NUCLEOTIDE SEQUENCE [LARGE SCALE GENOMIC DNA]</scope>
    <source>
        <strain evidence="3 4">FF011L</strain>
    </source>
</reference>
<protein>
    <submittedName>
        <fullName evidence="3">Uncharacterized protein</fullName>
    </submittedName>
</protein>
<proteinExistence type="predicted"/>
<dbReference type="EMBL" id="CP036262">
    <property type="protein sequence ID" value="QDS96457.1"/>
    <property type="molecule type" value="Genomic_DNA"/>
</dbReference>
<keyword evidence="2" id="KW-0472">Membrane</keyword>
<feature type="transmembrane region" description="Helical" evidence="2">
    <location>
        <begin position="195"/>
        <end position="216"/>
    </location>
</feature>
<gene>
    <name evidence="3" type="ORF">FF011L_52680</name>
</gene>
<feature type="compositionally biased region" description="Acidic residues" evidence="1">
    <location>
        <begin position="141"/>
        <end position="154"/>
    </location>
</feature>
<feature type="region of interest" description="Disordered" evidence="1">
    <location>
        <begin position="89"/>
        <end position="189"/>
    </location>
</feature>
<evidence type="ECO:0000256" key="1">
    <source>
        <dbReference type="SAM" id="MobiDB-lite"/>
    </source>
</evidence>
<accession>A0A517MNV0</accession>
<dbReference type="OrthoDB" id="266044at2"/>
<evidence type="ECO:0000313" key="3">
    <source>
        <dbReference type="EMBL" id="QDS96457.1"/>
    </source>
</evidence>
<feature type="region of interest" description="Disordered" evidence="1">
    <location>
        <begin position="237"/>
        <end position="272"/>
    </location>
</feature>
<dbReference type="KEGG" id="rml:FF011L_52680"/>
<dbReference type="RefSeq" id="WP_145354601.1">
    <property type="nucleotide sequence ID" value="NZ_CP036262.1"/>
</dbReference>
<feature type="compositionally biased region" description="Low complexity" evidence="1">
    <location>
        <begin position="241"/>
        <end position="250"/>
    </location>
</feature>
<evidence type="ECO:0000256" key="2">
    <source>
        <dbReference type="SAM" id="Phobius"/>
    </source>
</evidence>
<keyword evidence="2" id="KW-1133">Transmembrane helix</keyword>
<sequence length="541" mass="56925">MSEAACPRCNEKIRIPDSPPPADALARCPWCRETYSFQELSGHIPPMVEWIGADGEVIPMAAVSAVASSSMAAAVAGRYDASADVAEDSFGTGDFGGLNSDTTTSDTYEEESDSEWSPGIETDDDYGDPVHGTDDLTQGADAEDDSDEGADQGAEDSFSFADNPSEPTEGMVTPSYEATSSVRPRRKSASPVKTIIQMFLGGAVAIPLTGAILFGLQAAGIKTFNFGFWPFDGSGGQPARTAAAPGVVPSSPRPRTPPPENLPPLNPGMETDHFEPRVEETGNEGLETIGGPDSEVVDADGDLAMPSFGADVEMPEVTMPEVTMPEVTAPALETADAGEGVPEVEMPAEEVQPQPAEAEMAADDANSNDLPAPTPADVAAPGTDLEAAIVQARTLSVDLADFSGAGKDRIELLKNFYYSLAQIGEQGNPASSQGYEELFADMRSTNQLSLMARFGSPWVARGDLKHNGLFASGVLEKRDDQIVLVMSPDSGKPVEVPLDGWEESNITVDSWLGKEVVVLAKLEGPAGDRAGTIRYLEASSE</sequence>
<name>A0A517MNV0_9BACT</name>